<comment type="function">
    <text evidence="7 10">Regulates transcriptional attenuation of the pyrimidine nucleotide (pyr) operon by binding in a uridine-dependent manner to specific sites on pyr mRNA. This disrupts an antiterminator hairpin in the RNA and favors formation of a downstream transcription terminator, leading to a reduced expression of downstream genes.</text>
</comment>
<dbReference type="HAMAP" id="MF_01219">
    <property type="entry name" value="PyrR"/>
    <property type="match status" value="1"/>
</dbReference>
<comment type="similarity">
    <text evidence="1 10">Belongs to the purine/pyrimidine phosphoribosyltransferase family. PyrR subfamily.</text>
</comment>
<dbReference type="InterPro" id="IPR023050">
    <property type="entry name" value="PyrR"/>
</dbReference>
<evidence type="ECO:0000256" key="7">
    <source>
        <dbReference type="ARBA" id="ARBA00053556"/>
    </source>
</evidence>
<evidence type="ECO:0000256" key="1">
    <source>
        <dbReference type="ARBA" id="ARBA00005565"/>
    </source>
</evidence>
<evidence type="ECO:0000256" key="3">
    <source>
        <dbReference type="ARBA" id="ARBA00022676"/>
    </source>
</evidence>
<keyword evidence="10" id="KW-0694">RNA-binding</keyword>
<keyword evidence="2 10" id="KW-0806">Transcription termination</keyword>
<dbReference type="Proteomes" id="UP000050482">
    <property type="component" value="Unassembled WGS sequence"/>
</dbReference>
<dbReference type="PANTHER" id="PTHR11608">
    <property type="entry name" value="BIFUNCTIONAL PROTEIN PYRR"/>
    <property type="match status" value="1"/>
</dbReference>
<organism evidence="12 13">
    <name type="scientific">Alicyclobacillus ferrooxydans</name>
    <dbReference type="NCBI Taxonomy" id="471514"/>
    <lineage>
        <taxon>Bacteria</taxon>
        <taxon>Bacillati</taxon>
        <taxon>Bacillota</taxon>
        <taxon>Bacilli</taxon>
        <taxon>Bacillales</taxon>
        <taxon>Alicyclobacillaceae</taxon>
        <taxon>Alicyclobacillus</taxon>
    </lineage>
</organism>
<evidence type="ECO:0000313" key="12">
    <source>
        <dbReference type="EMBL" id="KPV45413.1"/>
    </source>
</evidence>
<feature type="short sequence motif" description="PRPP-binding" evidence="10">
    <location>
        <begin position="88"/>
        <end position="100"/>
    </location>
</feature>
<evidence type="ECO:0000256" key="6">
    <source>
        <dbReference type="ARBA" id="ARBA00023163"/>
    </source>
</evidence>
<dbReference type="EMBL" id="LJCO01000011">
    <property type="protein sequence ID" value="KPV45413.1"/>
    <property type="molecule type" value="Genomic_DNA"/>
</dbReference>
<evidence type="ECO:0000256" key="5">
    <source>
        <dbReference type="ARBA" id="ARBA00023015"/>
    </source>
</evidence>
<dbReference type="STRING" id="471514.AN477_02975"/>
<dbReference type="GO" id="GO:0003723">
    <property type="term" value="F:RNA binding"/>
    <property type="evidence" value="ECO:0007669"/>
    <property type="project" value="UniProtKB-UniRule"/>
</dbReference>
<keyword evidence="5 10" id="KW-0805">Transcription regulation</keyword>
<protein>
    <recommendedName>
        <fullName evidence="10">Bifunctional protein PyrR</fullName>
    </recommendedName>
    <domain>
        <recommendedName>
            <fullName evidence="10">Pyrimidine operon regulatory protein</fullName>
        </recommendedName>
    </domain>
    <domain>
        <recommendedName>
            <fullName evidence="10">Uracil phosphoribosyltransferase</fullName>
            <shortName evidence="10">UPRTase</shortName>
            <ecNumber evidence="10">2.4.2.9</ecNumber>
        </recommendedName>
    </domain>
</protein>
<keyword evidence="4 10" id="KW-0808">Transferase</keyword>
<dbReference type="GO" id="GO:0004845">
    <property type="term" value="F:uracil phosphoribosyltransferase activity"/>
    <property type="evidence" value="ECO:0007669"/>
    <property type="project" value="UniProtKB-UniRule"/>
</dbReference>
<dbReference type="AlphaFoldDB" id="A0A0N8PPV9"/>
<comment type="caution">
    <text evidence="12">The sequence shown here is derived from an EMBL/GenBank/DDBJ whole genome shotgun (WGS) entry which is preliminary data.</text>
</comment>
<proteinExistence type="inferred from homology"/>
<keyword evidence="13" id="KW-1185">Reference proteome</keyword>
<evidence type="ECO:0000256" key="2">
    <source>
        <dbReference type="ARBA" id="ARBA00022472"/>
    </source>
</evidence>
<dbReference type="SUPFAM" id="SSF53271">
    <property type="entry name" value="PRTase-like"/>
    <property type="match status" value="1"/>
</dbReference>
<dbReference type="GO" id="GO:0006353">
    <property type="term" value="P:DNA-templated transcription termination"/>
    <property type="evidence" value="ECO:0007669"/>
    <property type="project" value="UniProtKB-UniRule"/>
</dbReference>
<dbReference type="PANTHER" id="PTHR11608:SF0">
    <property type="entry name" value="BIFUNCTIONAL PROTEIN PYRR"/>
    <property type="match status" value="1"/>
</dbReference>
<keyword evidence="6 10" id="KW-0804">Transcription</keyword>
<comment type="catalytic activity">
    <reaction evidence="10">
        <text>UMP + diphosphate = 5-phospho-alpha-D-ribose 1-diphosphate + uracil</text>
        <dbReference type="Rhea" id="RHEA:13017"/>
        <dbReference type="ChEBI" id="CHEBI:17568"/>
        <dbReference type="ChEBI" id="CHEBI:33019"/>
        <dbReference type="ChEBI" id="CHEBI:57865"/>
        <dbReference type="ChEBI" id="CHEBI:58017"/>
        <dbReference type="EC" id="2.4.2.9"/>
    </reaction>
</comment>
<dbReference type="CDD" id="cd06223">
    <property type="entry name" value="PRTases_typeI"/>
    <property type="match status" value="1"/>
</dbReference>
<dbReference type="InterPro" id="IPR029057">
    <property type="entry name" value="PRTase-like"/>
</dbReference>
<sequence length="171" mass="18690">MDSVAMRRSITRMAHEILERNKGLDGVALVGIVTRGAHLADRLAGKLLEIEGTKVEVYHLDSRPYRDDVIGETTRRPLEGIAVSGKTVVMVDDVLYTGRTVRAALDALMATGRAKAVQLAALIDRGHRELPIRADFVGKNVPTAKDEKIAVHLTEVDGEDGVWIVSQSERV</sequence>
<dbReference type="PATRIC" id="fig|471514.4.peg.2930"/>
<evidence type="ECO:0000259" key="11">
    <source>
        <dbReference type="Pfam" id="PF00156"/>
    </source>
</evidence>
<gene>
    <name evidence="10" type="primary">pyrR</name>
    <name evidence="12" type="ORF">AN477_02975</name>
</gene>
<evidence type="ECO:0000313" key="13">
    <source>
        <dbReference type="Proteomes" id="UP000050482"/>
    </source>
</evidence>
<dbReference type="InterPro" id="IPR000836">
    <property type="entry name" value="PRTase_dom"/>
</dbReference>
<evidence type="ECO:0000256" key="8">
    <source>
        <dbReference type="ARBA" id="ARBA00056018"/>
    </source>
</evidence>
<evidence type="ECO:0000256" key="10">
    <source>
        <dbReference type="HAMAP-Rule" id="MF_01219"/>
    </source>
</evidence>
<accession>A0A0N8PPV9</accession>
<dbReference type="Pfam" id="PF00156">
    <property type="entry name" value="Pribosyltran"/>
    <property type="match status" value="1"/>
</dbReference>
<comment type="subunit">
    <text evidence="9 10">Homodimer and homohexamer; in equilibrium.</text>
</comment>
<dbReference type="EC" id="2.4.2.9" evidence="10"/>
<dbReference type="FunFam" id="3.40.50.2020:FF:000020">
    <property type="entry name" value="Bifunctional protein PyrR"/>
    <property type="match status" value="1"/>
</dbReference>
<dbReference type="Gene3D" id="3.40.50.2020">
    <property type="match status" value="1"/>
</dbReference>
<dbReference type="InterPro" id="IPR050137">
    <property type="entry name" value="PyrR_bifunctional"/>
</dbReference>
<dbReference type="NCBIfam" id="NF003548">
    <property type="entry name" value="PRK05205.1-4"/>
    <property type="match status" value="1"/>
</dbReference>
<feature type="domain" description="Phosphoribosyltransferase" evidence="11">
    <location>
        <begin position="6"/>
        <end position="139"/>
    </location>
</feature>
<evidence type="ECO:0000256" key="9">
    <source>
        <dbReference type="ARBA" id="ARBA00063792"/>
    </source>
</evidence>
<evidence type="ECO:0000256" key="4">
    <source>
        <dbReference type="ARBA" id="ARBA00022679"/>
    </source>
</evidence>
<comment type="function">
    <text evidence="8 10">Also displays a weak uracil phosphoribosyltransferase activity which is not physiologically significant.</text>
</comment>
<reference evidence="12 13" key="1">
    <citation type="submission" date="2015-09" db="EMBL/GenBank/DDBJ databases">
        <title>Draft genome sequence of Alicyclobacillus ferrooxydans DSM 22381.</title>
        <authorList>
            <person name="Hemp J."/>
        </authorList>
    </citation>
    <scope>NUCLEOTIDE SEQUENCE [LARGE SCALE GENOMIC DNA]</scope>
    <source>
        <strain evidence="12 13">TC-34</strain>
    </source>
</reference>
<dbReference type="NCBIfam" id="NF003549">
    <property type="entry name" value="PRK05205.1-5"/>
    <property type="match status" value="1"/>
</dbReference>
<name>A0A0N8PPV9_9BACL</name>
<keyword evidence="3 10" id="KW-0328">Glycosyltransferase</keyword>